<dbReference type="InterPro" id="IPR001296">
    <property type="entry name" value="Glyco_trans_1"/>
</dbReference>
<dbReference type="OrthoDB" id="9801573at2"/>
<proteinExistence type="predicted"/>
<evidence type="ECO:0000313" key="3">
    <source>
        <dbReference type="EMBL" id="PVH25305.1"/>
    </source>
</evidence>
<dbReference type="PANTHER" id="PTHR45947">
    <property type="entry name" value="SULFOQUINOVOSYL TRANSFERASE SQD2"/>
    <property type="match status" value="1"/>
</dbReference>
<evidence type="ECO:0000259" key="2">
    <source>
        <dbReference type="Pfam" id="PF13439"/>
    </source>
</evidence>
<keyword evidence="4" id="KW-1185">Reference proteome</keyword>
<dbReference type="SUPFAM" id="SSF53756">
    <property type="entry name" value="UDP-Glycosyltransferase/glycogen phosphorylase"/>
    <property type="match status" value="1"/>
</dbReference>
<dbReference type="EMBL" id="QDKG01000003">
    <property type="protein sequence ID" value="PVH25305.1"/>
    <property type="molecule type" value="Genomic_DNA"/>
</dbReference>
<dbReference type="Pfam" id="PF13439">
    <property type="entry name" value="Glyco_transf_4"/>
    <property type="match status" value="1"/>
</dbReference>
<evidence type="ECO:0000259" key="1">
    <source>
        <dbReference type="Pfam" id="PF00534"/>
    </source>
</evidence>
<dbReference type="InterPro" id="IPR050194">
    <property type="entry name" value="Glycosyltransferase_grp1"/>
</dbReference>
<protein>
    <submittedName>
        <fullName evidence="3">Glycosyltransferase family 4 protein</fullName>
    </submittedName>
</protein>
<dbReference type="GO" id="GO:0016757">
    <property type="term" value="F:glycosyltransferase activity"/>
    <property type="evidence" value="ECO:0007669"/>
    <property type="project" value="InterPro"/>
</dbReference>
<reference evidence="3 4" key="1">
    <citation type="submission" date="2018-04" db="EMBL/GenBank/DDBJ databases">
        <title>Sphingobacterium cortibacter sp. nov.</title>
        <authorList>
            <person name="Li Y."/>
        </authorList>
    </citation>
    <scope>NUCLEOTIDE SEQUENCE [LARGE SCALE GENOMIC DNA]</scope>
    <source>
        <strain evidence="3 4">2c-3</strain>
    </source>
</reference>
<gene>
    <name evidence="3" type="ORF">DC487_10315</name>
</gene>
<keyword evidence="3" id="KW-0808">Transferase</keyword>
<dbReference type="Proteomes" id="UP000245627">
    <property type="component" value="Unassembled WGS sequence"/>
</dbReference>
<comment type="caution">
    <text evidence="3">The sequence shown here is derived from an EMBL/GenBank/DDBJ whole genome shotgun (WGS) entry which is preliminary data.</text>
</comment>
<feature type="domain" description="Glycosyltransferase subfamily 4-like N-terminal" evidence="2">
    <location>
        <begin position="18"/>
        <end position="177"/>
    </location>
</feature>
<dbReference type="Gene3D" id="3.40.50.2000">
    <property type="entry name" value="Glycogen Phosphorylase B"/>
    <property type="match status" value="2"/>
</dbReference>
<dbReference type="InterPro" id="IPR028098">
    <property type="entry name" value="Glyco_trans_4-like_N"/>
</dbReference>
<dbReference type="Pfam" id="PF00534">
    <property type="entry name" value="Glycos_transf_1"/>
    <property type="match status" value="1"/>
</dbReference>
<dbReference type="AlphaFoldDB" id="A0A2T8HIR7"/>
<dbReference type="RefSeq" id="WP_116775893.1">
    <property type="nucleotide sequence ID" value="NZ_QDKG01000003.1"/>
</dbReference>
<evidence type="ECO:0000313" key="4">
    <source>
        <dbReference type="Proteomes" id="UP000245627"/>
    </source>
</evidence>
<dbReference type="PANTHER" id="PTHR45947:SF3">
    <property type="entry name" value="SULFOQUINOVOSYL TRANSFERASE SQD2"/>
    <property type="match status" value="1"/>
</dbReference>
<dbReference type="CDD" id="cd03802">
    <property type="entry name" value="GT4_AviGT4-like"/>
    <property type="match status" value="1"/>
</dbReference>
<accession>A0A2T8HIR7</accession>
<organism evidence="3 4">
    <name type="scientific">Sphingobacterium corticibacter</name>
    <dbReference type="NCBI Taxonomy" id="2171749"/>
    <lineage>
        <taxon>Bacteria</taxon>
        <taxon>Pseudomonadati</taxon>
        <taxon>Bacteroidota</taxon>
        <taxon>Sphingobacteriia</taxon>
        <taxon>Sphingobacteriales</taxon>
        <taxon>Sphingobacteriaceae</taxon>
        <taxon>Sphingobacterium</taxon>
    </lineage>
</organism>
<sequence>MKIGIIAHLKHPIRKPFMGGLEAFTYDITTLLMRRGHDVTLFASEHSDPALPLHSIMSDMDYDRETFSRFRAHELSEDFISTHHAYLELMQDIDNQSFDLIFNNSLNYVPITMSTIINTPMVTVLHTPPIFEMKRAIGKIKDKNKMHYVSVSQSNAQSWKPYMPSGCHVINNGIDVKKWTFSSQNDREYVIWFGRIHPDKGTHYAIEAARLAGKTIKIAGSIADRHYFDTNVAPLLGKDAEWVDLCTHDQLNLLIGQAEVSIITPCWDEPFGLVVAESLACGTPVAGFARGALPHILTDDIGSLTASCNTHELAECIVKASQLSRSACRSYAEKELGMDKMVSAYEALFHEIVDTKYLPHAI</sequence>
<feature type="domain" description="Glycosyl transferase family 1" evidence="1">
    <location>
        <begin position="182"/>
        <end position="333"/>
    </location>
</feature>
<name>A0A2T8HIR7_9SPHI</name>